<evidence type="ECO:0000313" key="2">
    <source>
        <dbReference type="Proteomes" id="UP000424462"/>
    </source>
</evidence>
<dbReference type="CDD" id="cd12952">
    <property type="entry name" value="MMP_ACEL2062"/>
    <property type="match status" value="1"/>
</dbReference>
<dbReference type="AlphaFoldDB" id="A0A6B8WB84"/>
<dbReference type="RefSeq" id="WP_156232166.1">
    <property type="nucleotide sequence ID" value="NZ_CP046455.1"/>
</dbReference>
<reference evidence="1 2" key="1">
    <citation type="submission" date="2019-11" db="EMBL/GenBank/DDBJ databases">
        <title>Complete genome sequence of Corynebacterium kalinowskii 1959, a novel Corynebacterium species isolated from soil of a small paddock in Vilsendorf, Germany.</title>
        <authorList>
            <person name="Schaffert L."/>
            <person name="Ruwe M."/>
            <person name="Milse J."/>
            <person name="Hanuschka K."/>
            <person name="Ortseifen V."/>
            <person name="Droste J."/>
            <person name="Brandt D."/>
            <person name="Schlueter L."/>
            <person name="Kutter Y."/>
            <person name="Vinke S."/>
            <person name="Viehoefer P."/>
            <person name="Jacob L."/>
            <person name="Luebke N.-C."/>
            <person name="Schulte-Berndt E."/>
            <person name="Hain C."/>
            <person name="Linder M."/>
            <person name="Schmidt P."/>
            <person name="Wollenschlaeger L."/>
            <person name="Luttermann T."/>
            <person name="Thieme E."/>
            <person name="Hassa J."/>
            <person name="Haak M."/>
            <person name="Wittchen M."/>
            <person name="Mentz A."/>
            <person name="Persicke M."/>
            <person name="Busche T."/>
            <person name="Ruckert C."/>
        </authorList>
    </citation>
    <scope>NUCLEOTIDE SEQUENCE [LARGE SCALE GENOMIC DNA]</scope>
    <source>
        <strain evidence="1 2">2039</strain>
    </source>
</reference>
<accession>A0A6B8WB84</accession>
<protein>
    <submittedName>
        <fullName evidence="1">Possibl zinc metallo-peptidase</fullName>
    </submittedName>
</protein>
<dbReference type="KEGG" id="cok:COCCU_13280"/>
<organism evidence="1 2">
    <name type="scientific">Corynebacterium occultum</name>
    <dbReference type="NCBI Taxonomy" id="2675219"/>
    <lineage>
        <taxon>Bacteria</taxon>
        <taxon>Bacillati</taxon>
        <taxon>Actinomycetota</taxon>
        <taxon>Actinomycetes</taxon>
        <taxon>Mycobacteriales</taxon>
        <taxon>Corynebacteriaceae</taxon>
        <taxon>Corynebacterium</taxon>
    </lineage>
</organism>
<evidence type="ECO:0000313" key="1">
    <source>
        <dbReference type="EMBL" id="QGU08555.1"/>
    </source>
</evidence>
<dbReference type="EMBL" id="CP046455">
    <property type="protein sequence ID" value="QGU08555.1"/>
    <property type="molecule type" value="Genomic_DNA"/>
</dbReference>
<dbReference type="SUPFAM" id="SSF55486">
    <property type="entry name" value="Metalloproteases ('zincins'), catalytic domain"/>
    <property type="match status" value="1"/>
</dbReference>
<dbReference type="InterPro" id="IPR010428">
    <property type="entry name" value="Zincin_1"/>
</dbReference>
<dbReference type="Gene3D" id="3.30.2010.20">
    <property type="match status" value="1"/>
</dbReference>
<gene>
    <name evidence="1" type="ORF">COCCU_13280</name>
</gene>
<proteinExistence type="predicted"/>
<keyword evidence="2" id="KW-1185">Reference proteome</keyword>
<name>A0A6B8WB84_9CORY</name>
<dbReference type="Pfam" id="PF06262">
    <property type="entry name" value="Zincin_1"/>
    <property type="match status" value="1"/>
</dbReference>
<sequence>MTYRVSAERFDEMVDDALDEIPDEFLPHMRNTIILVQERNAEHPSLLGLYEGVALTERTFDHTGFLPDAISIYKAALEDICHSEEHLAAEVRVTVLHEVGHYFGMSEEQLHELGWG</sequence>
<dbReference type="InterPro" id="IPR038555">
    <property type="entry name" value="Zincin_1_sf"/>
</dbReference>
<dbReference type="Proteomes" id="UP000424462">
    <property type="component" value="Chromosome"/>
</dbReference>